<reference evidence="2" key="1">
    <citation type="submission" date="2023-10" db="EMBL/GenBank/DDBJ databases">
        <authorList>
            <person name="Chen Y."/>
            <person name="Shah S."/>
            <person name="Dougan E. K."/>
            <person name="Thang M."/>
            <person name="Chan C."/>
        </authorList>
    </citation>
    <scope>NUCLEOTIDE SEQUENCE [LARGE SCALE GENOMIC DNA]</scope>
</reference>
<keyword evidence="3" id="KW-1185">Reference proteome</keyword>
<evidence type="ECO:0000256" key="1">
    <source>
        <dbReference type="SAM" id="MobiDB-lite"/>
    </source>
</evidence>
<dbReference type="Proteomes" id="UP001189429">
    <property type="component" value="Unassembled WGS sequence"/>
</dbReference>
<feature type="compositionally biased region" description="Basic and acidic residues" evidence="1">
    <location>
        <begin position="1"/>
        <end position="32"/>
    </location>
</feature>
<feature type="compositionally biased region" description="Basic residues" evidence="1">
    <location>
        <begin position="110"/>
        <end position="124"/>
    </location>
</feature>
<feature type="compositionally biased region" description="Basic and acidic residues" evidence="1">
    <location>
        <begin position="99"/>
        <end position="109"/>
    </location>
</feature>
<proteinExistence type="predicted"/>
<name>A0ABN9VQQ8_9DINO</name>
<dbReference type="EMBL" id="CAUYUJ010017555">
    <property type="protein sequence ID" value="CAK0875788.1"/>
    <property type="molecule type" value="Genomic_DNA"/>
</dbReference>
<accession>A0ABN9VQQ8</accession>
<evidence type="ECO:0000313" key="2">
    <source>
        <dbReference type="EMBL" id="CAK0875788.1"/>
    </source>
</evidence>
<comment type="caution">
    <text evidence="2">The sequence shown here is derived from an EMBL/GenBank/DDBJ whole genome shotgun (WGS) entry which is preliminary data.</text>
</comment>
<evidence type="ECO:0000313" key="3">
    <source>
        <dbReference type="Proteomes" id="UP001189429"/>
    </source>
</evidence>
<sequence>MRGNREQRPGSGKDLDLATRRHEKHCQNERGEAGSTMYPLGLRSPRASRQGPGASARPARNPHAGSGEPGGGRRGPLPRARAPPWACSPGPPSRPPPRRGGEARRSEERRRRRRRRRRRKRRASPRSTPLPAGPGGGRPRHPRGQSLGAAGPRRCR</sequence>
<feature type="compositionally biased region" description="Low complexity" evidence="1">
    <location>
        <begin position="75"/>
        <end position="88"/>
    </location>
</feature>
<feature type="region of interest" description="Disordered" evidence="1">
    <location>
        <begin position="1"/>
        <end position="156"/>
    </location>
</feature>
<organism evidence="2 3">
    <name type="scientific">Prorocentrum cordatum</name>
    <dbReference type="NCBI Taxonomy" id="2364126"/>
    <lineage>
        <taxon>Eukaryota</taxon>
        <taxon>Sar</taxon>
        <taxon>Alveolata</taxon>
        <taxon>Dinophyceae</taxon>
        <taxon>Prorocentrales</taxon>
        <taxon>Prorocentraceae</taxon>
        <taxon>Prorocentrum</taxon>
    </lineage>
</organism>
<gene>
    <name evidence="2" type="ORF">PCOR1329_LOCUS60361</name>
</gene>
<protein>
    <submittedName>
        <fullName evidence="2">Uncharacterized protein</fullName>
    </submittedName>
</protein>